<evidence type="ECO:0000313" key="10">
    <source>
        <dbReference type="EMBL" id="KAI7738898.1"/>
    </source>
</evidence>
<dbReference type="GO" id="GO:0042776">
    <property type="term" value="P:proton motive force-driven mitochondrial ATP synthesis"/>
    <property type="evidence" value="ECO:0007669"/>
    <property type="project" value="TreeGrafter"/>
</dbReference>
<dbReference type="Pfam" id="PF02874">
    <property type="entry name" value="ATP-synt_ab_N"/>
    <property type="match status" value="1"/>
</dbReference>
<evidence type="ECO:0000313" key="11">
    <source>
        <dbReference type="Proteomes" id="UP001206925"/>
    </source>
</evidence>
<feature type="chain" id="PRO_5041939222" description="H(+)-transporting two-sector ATPase" evidence="8">
    <location>
        <begin position="18"/>
        <end position="108"/>
    </location>
</feature>
<name>A0AAD5GG86_AMBAR</name>
<feature type="domain" description="ATPase F1/V1/A1 complex alpha/beta subunit N-terminal" evidence="9">
    <location>
        <begin position="54"/>
        <end position="106"/>
    </location>
</feature>
<keyword evidence="4" id="KW-0547">Nucleotide-binding</keyword>
<keyword evidence="11" id="KW-1185">Reference proteome</keyword>
<dbReference type="AlphaFoldDB" id="A0AAD5GG86"/>
<dbReference type="SUPFAM" id="SSF50615">
    <property type="entry name" value="N-terminal domain of alpha and beta subunits of F1 ATP synthase"/>
    <property type="match status" value="1"/>
</dbReference>
<organism evidence="10 11">
    <name type="scientific">Ambrosia artemisiifolia</name>
    <name type="common">Common ragweed</name>
    <dbReference type="NCBI Taxonomy" id="4212"/>
    <lineage>
        <taxon>Eukaryota</taxon>
        <taxon>Viridiplantae</taxon>
        <taxon>Streptophyta</taxon>
        <taxon>Embryophyta</taxon>
        <taxon>Tracheophyta</taxon>
        <taxon>Spermatophyta</taxon>
        <taxon>Magnoliopsida</taxon>
        <taxon>eudicotyledons</taxon>
        <taxon>Gunneridae</taxon>
        <taxon>Pentapetalae</taxon>
        <taxon>asterids</taxon>
        <taxon>campanulids</taxon>
        <taxon>Asterales</taxon>
        <taxon>Asteraceae</taxon>
        <taxon>Asteroideae</taxon>
        <taxon>Heliantheae alliance</taxon>
        <taxon>Heliantheae</taxon>
        <taxon>Ambrosia</taxon>
    </lineage>
</organism>
<evidence type="ECO:0000256" key="7">
    <source>
        <dbReference type="ARBA" id="ARBA00048383"/>
    </source>
</evidence>
<comment type="catalytic activity">
    <reaction evidence="7">
        <text>ATP + H2O + 4 H(+)(in) = ADP + phosphate + 5 H(+)(out)</text>
        <dbReference type="Rhea" id="RHEA:57720"/>
        <dbReference type="ChEBI" id="CHEBI:15377"/>
        <dbReference type="ChEBI" id="CHEBI:15378"/>
        <dbReference type="ChEBI" id="CHEBI:30616"/>
        <dbReference type="ChEBI" id="CHEBI:43474"/>
        <dbReference type="ChEBI" id="CHEBI:456216"/>
        <dbReference type="EC" id="7.1.2.2"/>
    </reaction>
</comment>
<dbReference type="InterPro" id="IPR050053">
    <property type="entry name" value="ATPase_alpha/beta_chains"/>
</dbReference>
<dbReference type="EMBL" id="JAMZMK010008700">
    <property type="protein sequence ID" value="KAI7738898.1"/>
    <property type="molecule type" value="Genomic_DNA"/>
</dbReference>
<comment type="similarity">
    <text evidence="1">Belongs to the ATPase alpha/beta chains family.</text>
</comment>
<keyword evidence="5" id="KW-0406">Ion transport</keyword>
<dbReference type="InterPro" id="IPR004100">
    <property type="entry name" value="ATPase_F1/V1/A1_a/bsu_N"/>
</dbReference>
<comment type="caution">
    <text evidence="10">The sequence shown here is derived from an EMBL/GenBank/DDBJ whole genome shotgun (WGS) entry which is preliminary data.</text>
</comment>
<reference evidence="10" key="1">
    <citation type="submission" date="2022-06" db="EMBL/GenBank/DDBJ databases">
        <title>Uncovering the hologenomic basis of an extraordinary plant invasion.</title>
        <authorList>
            <person name="Bieker V.C."/>
            <person name="Martin M.D."/>
            <person name="Gilbert T."/>
            <person name="Hodgins K."/>
            <person name="Battlay P."/>
            <person name="Petersen B."/>
            <person name="Wilson J."/>
        </authorList>
    </citation>
    <scope>NUCLEOTIDE SEQUENCE</scope>
    <source>
        <strain evidence="10">AA19_3_7</strain>
        <tissue evidence="10">Leaf</tissue>
    </source>
</reference>
<evidence type="ECO:0000256" key="3">
    <source>
        <dbReference type="ARBA" id="ARBA00022448"/>
    </source>
</evidence>
<evidence type="ECO:0000256" key="8">
    <source>
        <dbReference type="SAM" id="SignalP"/>
    </source>
</evidence>
<keyword evidence="3" id="KW-0813">Transport</keyword>
<keyword evidence="8" id="KW-0732">Signal</keyword>
<dbReference type="GO" id="GO:0046933">
    <property type="term" value="F:proton-transporting ATP synthase activity, rotational mechanism"/>
    <property type="evidence" value="ECO:0007669"/>
    <property type="project" value="TreeGrafter"/>
</dbReference>
<protein>
    <recommendedName>
        <fullName evidence="2">H(+)-transporting two-sector ATPase</fullName>
        <ecNumber evidence="2">7.1.2.2</ecNumber>
    </recommendedName>
</protein>
<dbReference type="InterPro" id="IPR036121">
    <property type="entry name" value="ATPase_F1/V1/A1_a/bsu_N_sf"/>
</dbReference>
<evidence type="ECO:0000259" key="9">
    <source>
        <dbReference type="Pfam" id="PF02874"/>
    </source>
</evidence>
<evidence type="ECO:0000256" key="4">
    <source>
        <dbReference type="ARBA" id="ARBA00022741"/>
    </source>
</evidence>
<proteinExistence type="inferred from homology"/>
<gene>
    <name evidence="10" type="ORF">M8C21_002061</name>
</gene>
<evidence type="ECO:0000256" key="6">
    <source>
        <dbReference type="ARBA" id="ARBA00022840"/>
    </source>
</evidence>
<dbReference type="GO" id="GO:0005739">
    <property type="term" value="C:mitochondrion"/>
    <property type="evidence" value="ECO:0007669"/>
    <property type="project" value="GOC"/>
</dbReference>
<dbReference type="PANTHER" id="PTHR15184:SF80">
    <property type="entry name" value="ATP SYNTHASE SUBUNIT BETA-1, MITOCHONDRIAL-RELATED"/>
    <property type="match status" value="1"/>
</dbReference>
<dbReference type="GO" id="GO:0005524">
    <property type="term" value="F:ATP binding"/>
    <property type="evidence" value="ECO:0007669"/>
    <property type="project" value="UniProtKB-KW"/>
</dbReference>
<evidence type="ECO:0000256" key="2">
    <source>
        <dbReference type="ARBA" id="ARBA00012473"/>
    </source>
</evidence>
<feature type="signal peptide" evidence="8">
    <location>
        <begin position="1"/>
        <end position="17"/>
    </location>
</feature>
<dbReference type="Gene3D" id="2.40.10.170">
    <property type="match status" value="1"/>
</dbReference>
<sequence length="108" mass="11467">MSSHRLLATLLCSSSVALPPPDPTPPLPAHAPTRAPLAISSTVSFPTPRSIGQVCQVIGVVVDVRFTEGLPLILTALKILDNSIRLVLEVPQHLGENMVRTIAMDGLK</sequence>
<keyword evidence="6" id="KW-0067">ATP-binding</keyword>
<accession>A0AAD5GG86</accession>
<keyword evidence="5" id="KW-0375">Hydrogen ion transport</keyword>
<evidence type="ECO:0000256" key="5">
    <source>
        <dbReference type="ARBA" id="ARBA00022781"/>
    </source>
</evidence>
<dbReference type="EC" id="7.1.2.2" evidence="2"/>
<evidence type="ECO:0000256" key="1">
    <source>
        <dbReference type="ARBA" id="ARBA00008936"/>
    </source>
</evidence>
<dbReference type="Proteomes" id="UP001206925">
    <property type="component" value="Unassembled WGS sequence"/>
</dbReference>
<dbReference type="PANTHER" id="PTHR15184">
    <property type="entry name" value="ATP SYNTHASE"/>
    <property type="match status" value="1"/>
</dbReference>